<dbReference type="EMBL" id="BEYU01000040">
    <property type="protein sequence ID" value="GBG28209.1"/>
    <property type="molecule type" value="Genomic_DNA"/>
</dbReference>
<dbReference type="SUPFAM" id="SSF52075">
    <property type="entry name" value="Outer arm dynein light chain 1"/>
    <property type="match status" value="1"/>
</dbReference>
<dbReference type="InParanoid" id="A0A2R5GD15"/>
<dbReference type="AlphaFoldDB" id="A0A2R5GD15"/>
<dbReference type="PANTHER" id="PTHR15454:SF19">
    <property type="entry name" value="LEUCINE-RICH REPEAT-CONTAINING PROTEIN 51"/>
    <property type="match status" value="1"/>
</dbReference>
<keyword evidence="2" id="KW-0677">Repeat</keyword>
<gene>
    <name evidence="4" type="ORF">FCC1311_044322</name>
</gene>
<evidence type="ECO:0000256" key="3">
    <source>
        <dbReference type="SAM" id="MobiDB-lite"/>
    </source>
</evidence>
<dbReference type="OrthoDB" id="433501at2759"/>
<evidence type="ECO:0000256" key="2">
    <source>
        <dbReference type="ARBA" id="ARBA00022737"/>
    </source>
</evidence>
<evidence type="ECO:0000313" key="4">
    <source>
        <dbReference type="EMBL" id="GBG28209.1"/>
    </source>
</evidence>
<dbReference type="PANTHER" id="PTHR15454">
    <property type="entry name" value="NISCHARIN RELATED"/>
    <property type="match status" value="1"/>
</dbReference>
<comment type="caution">
    <text evidence="4">The sequence shown here is derived from an EMBL/GenBank/DDBJ whole genome shotgun (WGS) entry which is preliminary data.</text>
</comment>
<accession>A0A2R5GD15</accession>
<feature type="region of interest" description="Disordered" evidence="3">
    <location>
        <begin position="274"/>
        <end position="300"/>
    </location>
</feature>
<proteinExistence type="predicted"/>
<feature type="region of interest" description="Disordered" evidence="3">
    <location>
        <begin position="341"/>
        <end position="368"/>
    </location>
</feature>
<reference evidence="4 5" key="1">
    <citation type="submission" date="2017-12" db="EMBL/GenBank/DDBJ databases">
        <title>Sequencing, de novo assembly and annotation of complete genome of a new Thraustochytrid species, strain FCC1311.</title>
        <authorList>
            <person name="Sedici K."/>
            <person name="Godart F."/>
            <person name="Aiese Cigliano R."/>
            <person name="Sanseverino W."/>
            <person name="Barakat M."/>
            <person name="Ortet P."/>
            <person name="Marechal E."/>
            <person name="Cagnac O."/>
            <person name="Amato A."/>
        </authorList>
    </citation>
    <scope>NUCLEOTIDE SEQUENCE [LARGE SCALE GENOMIC DNA]</scope>
</reference>
<dbReference type="Gene3D" id="3.80.10.10">
    <property type="entry name" value="Ribonuclease Inhibitor"/>
    <property type="match status" value="2"/>
</dbReference>
<keyword evidence="5" id="KW-1185">Reference proteome</keyword>
<dbReference type="InterPro" id="IPR032675">
    <property type="entry name" value="LRR_dom_sf"/>
</dbReference>
<name>A0A2R5GD15_9STRA</name>
<protein>
    <submittedName>
        <fullName evidence="4">Leucine-rich repeat-containing protein 43</fullName>
    </submittedName>
</protein>
<organism evidence="4 5">
    <name type="scientific">Hondaea fermentalgiana</name>
    <dbReference type="NCBI Taxonomy" id="2315210"/>
    <lineage>
        <taxon>Eukaryota</taxon>
        <taxon>Sar</taxon>
        <taxon>Stramenopiles</taxon>
        <taxon>Bigyra</taxon>
        <taxon>Labyrinthulomycetes</taxon>
        <taxon>Thraustochytrida</taxon>
        <taxon>Thraustochytriidae</taxon>
        <taxon>Hondaea</taxon>
    </lineage>
</organism>
<feature type="compositionally biased region" description="Acidic residues" evidence="3">
    <location>
        <begin position="1"/>
        <end position="22"/>
    </location>
</feature>
<evidence type="ECO:0000256" key="1">
    <source>
        <dbReference type="ARBA" id="ARBA00022614"/>
    </source>
</evidence>
<sequence>MHLGEEDSSDDEDLVAEDDDEGICSGEKSGPTTTTTIPKGRVTADLEWSEQCAELDSMVRSRRNKSKTSFSEICSRLRTLKLRNCGITEMDDNMQRFTALEEVNLCRNQLRCVKNLPGSLVSLQAFDNRISRLELSDSPVVSSTLIHLGLGFNQISSLTPWIQDCSALVSLDLSYNALCNLGGTLVALQEHLCQLRDLRLEGNPIALVPQYRERACLALPHLVSLDGITLEVEDGEVGDNDLEGLIDQPSEELILMSCTICALNVNAVTDAHHTDTTLEEGESKEEESKDGGAAEEGDVADEVAPKAFTRRFLSVRATLPDEYSFETDCFAWPLQDHKKDEAADVDVKKQDKKSKNAPAVSEADDDASTGISHFDINLAVPRTARPSVALRDGIDLSGVSFDLICTLQTCVEVQCEVDVGEETETSSAVPDAEGEETKKEPLVEITATRHMTLAHGQLVVSRIFNPEQHGMLDIPDAEIAMDVVDDIPGQDLMISSASLIAAFSINVPPQEEAEGDGAEEEASQ</sequence>
<dbReference type="Proteomes" id="UP000241890">
    <property type="component" value="Unassembled WGS sequence"/>
</dbReference>
<dbReference type="GO" id="GO:0005737">
    <property type="term" value="C:cytoplasm"/>
    <property type="evidence" value="ECO:0007669"/>
    <property type="project" value="TreeGrafter"/>
</dbReference>
<feature type="region of interest" description="Disordered" evidence="3">
    <location>
        <begin position="1"/>
        <end position="41"/>
    </location>
</feature>
<evidence type="ECO:0000313" key="5">
    <source>
        <dbReference type="Proteomes" id="UP000241890"/>
    </source>
</evidence>
<keyword evidence="1" id="KW-0433">Leucine-rich repeat</keyword>